<organism evidence="1 2">
    <name type="scientific">Aspergillus tanneri</name>
    <dbReference type="NCBI Taxonomy" id="1220188"/>
    <lineage>
        <taxon>Eukaryota</taxon>
        <taxon>Fungi</taxon>
        <taxon>Dikarya</taxon>
        <taxon>Ascomycota</taxon>
        <taxon>Pezizomycotina</taxon>
        <taxon>Eurotiomycetes</taxon>
        <taxon>Eurotiomycetidae</taxon>
        <taxon>Eurotiales</taxon>
        <taxon>Aspergillaceae</taxon>
        <taxon>Aspergillus</taxon>
        <taxon>Aspergillus subgen. Circumdati</taxon>
    </lineage>
</organism>
<evidence type="ECO:0000313" key="2">
    <source>
        <dbReference type="Proteomes" id="UP000308092"/>
    </source>
</evidence>
<protein>
    <submittedName>
        <fullName evidence="1">Uncharacterized protein</fullName>
    </submittedName>
</protein>
<gene>
    <name evidence="1" type="ORF">EYZ11_011237</name>
</gene>
<dbReference type="VEuPathDB" id="FungiDB:EYZ11_011237"/>
<proteinExistence type="predicted"/>
<comment type="caution">
    <text evidence="1">The sequence shown here is derived from an EMBL/GenBank/DDBJ whole genome shotgun (WGS) entry which is preliminary data.</text>
</comment>
<dbReference type="AlphaFoldDB" id="A0A4S3J3C8"/>
<dbReference type="EMBL" id="SOSA01000675">
    <property type="protein sequence ID" value="THC89310.1"/>
    <property type="molecule type" value="Genomic_DNA"/>
</dbReference>
<accession>A0A4S3J3C8</accession>
<evidence type="ECO:0000313" key="1">
    <source>
        <dbReference type="EMBL" id="THC89310.1"/>
    </source>
</evidence>
<keyword evidence="2" id="KW-1185">Reference proteome</keyword>
<name>A0A4S3J3C8_9EURO</name>
<reference evidence="1 2" key="1">
    <citation type="submission" date="2019-03" db="EMBL/GenBank/DDBJ databases">
        <title>The genome sequence of a newly discovered highly antifungal drug resistant Aspergillus species, Aspergillus tanneri NIH 1004.</title>
        <authorList>
            <person name="Mounaud S."/>
            <person name="Singh I."/>
            <person name="Joardar V."/>
            <person name="Pakala S."/>
            <person name="Pakala S."/>
            <person name="Venepally P."/>
            <person name="Hoover J."/>
            <person name="Nierman W."/>
            <person name="Chung J."/>
            <person name="Losada L."/>
        </authorList>
    </citation>
    <scope>NUCLEOTIDE SEQUENCE [LARGE SCALE GENOMIC DNA]</scope>
    <source>
        <strain evidence="1 2">NIH1004</strain>
    </source>
</reference>
<sequence>MCDGPTILIQYTSLQLIYHHVNIVLYFEAFLPNLALFPETANPLHDIEAIEIHLSESVAADFNGTSAARRAGVKWKRGLDEGFSEEDENPARIQVRCRLEGPALDNSTLSRA</sequence>
<dbReference type="Proteomes" id="UP000308092">
    <property type="component" value="Unassembled WGS sequence"/>
</dbReference>